<dbReference type="GO" id="GO:0019239">
    <property type="term" value="F:deaminase activity"/>
    <property type="evidence" value="ECO:0007669"/>
    <property type="project" value="TreeGrafter"/>
</dbReference>
<dbReference type="InterPro" id="IPR006175">
    <property type="entry name" value="YjgF/YER057c/UK114"/>
</dbReference>
<dbReference type="RefSeq" id="WP_094254544.1">
    <property type="nucleotide sequence ID" value="NZ_NNCE01000002.1"/>
</dbReference>
<comment type="caution">
    <text evidence="2">The sequence shown here is derived from an EMBL/GenBank/DDBJ whole genome shotgun (WGS) entry which is preliminary data.</text>
</comment>
<accession>A0A4R6IE47</accession>
<dbReference type="FunFam" id="3.30.1330.40:FF:000001">
    <property type="entry name" value="L-PSP family endoribonuclease"/>
    <property type="match status" value="1"/>
</dbReference>
<dbReference type="Proteomes" id="UP000295518">
    <property type="component" value="Unassembled WGS sequence"/>
</dbReference>
<dbReference type="InterPro" id="IPR019897">
    <property type="entry name" value="RidA_CS"/>
</dbReference>
<protein>
    <submittedName>
        <fullName evidence="2">2-iminobutanoate/2-iminopropanoate deaminase</fullName>
    </submittedName>
</protein>
<dbReference type="SUPFAM" id="SSF55298">
    <property type="entry name" value="YjgF-like"/>
    <property type="match status" value="1"/>
</dbReference>
<dbReference type="AlphaFoldDB" id="A0A4R6IE47"/>
<dbReference type="OrthoDB" id="9803101at2"/>
<reference evidence="2 3" key="1">
    <citation type="submission" date="2019-03" db="EMBL/GenBank/DDBJ databases">
        <title>Genomic Encyclopedia of Archaeal and Bacterial Type Strains, Phase II (KMG-II): from individual species to whole genera.</title>
        <authorList>
            <person name="Goeker M."/>
        </authorList>
    </citation>
    <scope>NUCLEOTIDE SEQUENCE [LARGE SCALE GENOMIC DNA]</scope>
    <source>
        <strain evidence="2 3">ATCC 700618</strain>
    </source>
</reference>
<dbReference type="NCBIfam" id="TIGR00004">
    <property type="entry name" value="Rid family detoxifying hydrolase"/>
    <property type="match status" value="1"/>
</dbReference>
<dbReference type="EMBL" id="SNWN01000010">
    <property type="protein sequence ID" value="TDO20543.1"/>
    <property type="molecule type" value="Genomic_DNA"/>
</dbReference>
<dbReference type="CDD" id="cd00448">
    <property type="entry name" value="YjgF_YER057c_UK114_family"/>
    <property type="match status" value="1"/>
</dbReference>
<organism evidence="2 3">
    <name type="scientific">Mycoplasma testudineum</name>
    <dbReference type="NCBI Taxonomy" id="244584"/>
    <lineage>
        <taxon>Bacteria</taxon>
        <taxon>Bacillati</taxon>
        <taxon>Mycoplasmatota</taxon>
        <taxon>Mollicutes</taxon>
        <taxon>Mycoplasmataceae</taxon>
        <taxon>Mycoplasma</taxon>
    </lineage>
</organism>
<sequence length="133" mass="15039">MKLINSKKARQPLGHYSQAVEANNTLYISGQLGLTNEDNIDVLKLRSKEALIEQTTKALWNIEQILLEAKYTINNLVKVNIYLSLNYSQAENFGYINEVYSKFMKEHKPARAFVVVAALPKDAIVEIEAIAVK</sequence>
<comment type="similarity">
    <text evidence="1">Belongs to the RutC family.</text>
</comment>
<proteinExistence type="inferred from homology"/>
<dbReference type="PROSITE" id="PS01094">
    <property type="entry name" value="UPF0076"/>
    <property type="match status" value="1"/>
</dbReference>
<evidence type="ECO:0000313" key="3">
    <source>
        <dbReference type="Proteomes" id="UP000295518"/>
    </source>
</evidence>
<keyword evidence="3" id="KW-1185">Reference proteome</keyword>
<evidence type="ECO:0000313" key="2">
    <source>
        <dbReference type="EMBL" id="TDO20543.1"/>
    </source>
</evidence>
<name>A0A4R6IE47_9MOLU</name>
<dbReference type="InterPro" id="IPR006056">
    <property type="entry name" value="RidA"/>
</dbReference>
<dbReference type="GO" id="GO:0005829">
    <property type="term" value="C:cytosol"/>
    <property type="evidence" value="ECO:0007669"/>
    <property type="project" value="TreeGrafter"/>
</dbReference>
<gene>
    <name evidence="2" type="ORF">EI74_0379</name>
</gene>
<evidence type="ECO:0000256" key="1">
    <source>
        <dbReference type="ARBA" id="ARBA00010552"/>
    </source>
</evidence>
<dbReference type="Pfam" id="PF01042">
    <property type="entry name" value="Ribonuc_L-PSP"/>
    <property type="match status" value="1"/>
</dbReference>
<dbReference type="PANTHER" id="PTHR11803:SF39">
    <property type="entry name" value="2-IMINOBUTANOATE_2-IMINOPROPANOATE DEAMINASE"/>
    <property type="match status" value="1"/>
</dbReference>
<dbReference type="Gene3D" id="3.30.1330.40">
    <property type="entry name" value="RutC-like"/>
    <property type="match status" value="1"/>
</dbReference>
<dbReference type="PANTHER" id="PTHR11803">
    <property type="entry name" value="2-IMINOBUTANOATE/2-IMINOPROPANOATE DEAMINASE RIDA"/>
    <property type="match status" value="1"/>
</dbReference>
<dbReference type="InterPro" id="IPR035959">
    <property type="entry name" value="RutC-like_sf"/>
</dbReference>